<feature type="chain" id="PRO_5006633532" evidence="1">
    <location>
        <begin position="25"/>
        <end position="298"/>
    </location>
</feature>
<dbReference type="InterPro" id="IPR036680">
    <property type="entry name" value="SPOR-like_sf"/>
</dbReference>
<dbReference type="GO" id="GO:0042834">
    <property type="term" value="F:peptidoglycan binding"/>
    <property type="evidence" value="ECO:0007669"/>
    <property type="project" value="InterPro"/>
</dbReference>
<proteinExistence type="predicted"/>
<gene>
    <name evidence="3" type="ORF">TBC1_12438</name>
</gene>
<dbReference type="AlphaFoldDB" id="A0A0S7C462"/>
<sequence>MLRHRLIYLLLITGLFLPAFRAPAQESGPVLLADHCASPAEVELYNLITAFRKINNLPPIPFSKSLSYVARVHMMDITDNRPDFGGCNPHSWSDKGQWKPCCYARDEKRIICMTEKPKELTMYKAKAWEIVYEGGEPARAEDAFNLWKNISLTRDYLINGGKWTKPWKAIGIGIYGDYAAVWFGEGDDPEKIYTACGSDSAFTLPGDPEINRGQLTENPSAASPVFSIITGSLNTLEKANREVARLRGLGYPKARLIPAGNNYRISIADYPTETEAQRHLREIQAGFPGAWVLKPDAP</sequence>
<accession>A0A0S7C462</accession>
<evidence type="ECO:0000259" key="2">
    <source>
        <dbReference type="PROSITE" id="PS51724"/>
    </source>
</evidence>
<reference evidence="3" key="1">
    <citation type="journal article" date="2015" name="Genome Announc.">
        <title>Draft Genome Sequence of Bacteroidales Strain TBC1, a Novel Isolate from a Methanogenic Wastewater Treatment System.</title>
        <authorList>
            <person name="Tourlousse D.M."/>
            <person name="Matsuura N."/>
            <person name="Sun L."/>
            <person name="Toyonaga M."/>
            <person name="Kuroda K."/>
            <person name="Ohashi A."/>
            <person name="Cruz R."/>
            <person name="Yamaguchi T."/>
            <person name="Sekiguchi Y."/>
        </authorList>
    </citation>
    <scope>NUCLEOTIDE SEQUENCE [LARGE SCALE GENOMIC DNA]</scope>
    <source>
        <strain evidence="3">TBC1</strain>
    </source>
</reference>
<dbReference type="Pfam" id="PF05036">
    <property type="entry name" value="SPOR"/>
    <property type="match status" value="1"/>
</dbReference>
<name>A0A0S7C462_9BACT</name>
<evidence type="ECO:0000256" key="1">
    <source>
        <dbReference type="SAM" id="SignalP"/>
    </source>
</evidence>
<dbReference type="STRING" id="1678841.TBC1_12438"/>
<feature type="domain" description="SPOR" evidence="2">
    <location>
        <begin position="220"/>
        <end position="295"/>
    </location>
</feature>
<dbReference type="Gene3D" id="3.40.33.10">
    <property type="entry name" value="CAP"/>
    <property type="match status" value="1"/>
</dbReference>
<dbReference type="OrthoDB" id="2064683at2"/>
<evidence type="ECO:0000313" key="4">
    <source>
        <dbReference type="Proteomes" id="UP000053091"/>
    </source>
</evidence>
<keyword evidence="1" id="KW-0732">Signal</keyword>
<dbReference type="EMBL" id="DF968183">
    <property type="protein sequence ID" value="GAP44628.1"/>
    <property type="molecule type" value="Genomic_DNA"/>
</dbReference>
<evidence type="ECO:0000313" key="3">
    <source>
        <dbReference type="EMBL" id="GAP44628.1"/>
    </source>
</evidence>
<dbReference type="Gene3D" id="3.30.70.1070">
    <property type="entry name" value="Sporulation related repeat"/>
    <property type="match status" value="1"/>
</dbReference>
<dbReference type="PROSITE" id="PS51724">
    <property type="entry name" value="SPOR"/>
    <property type="match status" value="1"/>
</dbReference>
<organism evidence="3">
    <name type="scientific">Lentimicrobium saccharophilum</name>
    <dbReference type="NCBI Taxonomy" id="1678841"/>
    <lineage>
        <taxon>Bacteria</taxon>
        <taxon>Pseudomonadati</taxon>
        <taxon>Bacteroidota</taxon>
        <taxon>Bacteroidia</taxon>
        <taxon>Bacteroidales</taxon>
        <taxon>Lentimicrobiaceae</taxon>
        <taxon>Lentimicrobium</taxon>
    </lineage>
</organism>
<dbReference type="SUPFAM" id="SSF110997">
    <property type="entry name" value="Sporulation related repeat"/>
    <property type="match status" value="1"/>
</dbReference>
<dbReference type="InterPro" id="IPR035940">
    <property type="entry name" value="CAP_sf"/>
</dbReference>
<dbReference type="Proteomes" id="UP000053091">
    <property type="component" value="Unassembled WGS sequence"/>
</dbReference>
<dbReference type="RefSeq" id="WP_062044240.1">
    <property type="nucleotide sequence ID" value="NZ_DF968183.1"/>
</dbReference>
<dbReference type="InterPro" id="IPR007730">
    <property type="entry name" value="SPOR-like_dom"/>
</dbReference>
<protein>
    <submittedName>
        <fullName evidence="3">Protein containing sporulation related domain</fullName>
    </submittedName>
</protein>
<keyword evidence="4" id="KW-1185">Reference proteome</keyword>
<feature type="signal peptide" evidence="1">
    <location>
        <begin position="1"/>
        <end position="24"/>
    </location>
</feature>